<proteinExistence type="predicted"/>
<name>A0ABS5SBX6_9BACT</name>
<keyword evidence="5" id="KW-1185">Reference proteome</keyword>
<evidence type="ECO:0000313" key="5">
    <source>
        <dbReference type="Proteomes" id="UP000756860"/>
    </source>
</evidence>
<keyword evidence="1" id="KW-0285">Flavoprotein</keyword>
<dbReference type="InterPro" id="IPR029039">
    <property type="entry name" value="Flavoprotein-like_sf"/>
</dbReference>
<keyword evidence="2" id="KW-0288">FMN</keyword>
<gene>
    <name evidence="4" type="ORF">KI810_03525</name>
</gene>
<dbReference type="InterPro" id="IPR005025">
    <property type="entry name" value="FMN_Rdtase-like_dom"/>
</dbReference>
<dbReference type="EMBL" id="JAHCVK010000001">
    <property type="protein sequence ID" value="MBT0652111.1"/>
    <property type="molecule type" value="Genomic_DNA"/>
</dbReference>
<dbReference type="Proteomes" id="UP000756860">
    <property type="component" value="Unassembled WGS sequence"/>
</dbReference>
<evidence type="ECO:0000256" key="1">
    <source>
        <dbReference type="ARBA" id="ARBA00022630"/>
    </source>
</evidence>
<reference evidence="4 5" key="1">
    <citation type="submission" date="2021-05" db="EMBL/GenBank/DDBJ databases">
        <title>The draft genome of Geobacter luticola JCM 17780.</title>
        <authorList>
            <person name="Xu Z."/>
            <person name="Masuda Y."/>
            <person name="Itoh H."/>
            <person name="Senoo K."/>
        </authorList>
    </citation>
    <scope>NUCLEOTIDE SEQUENCE [LARGE SCALE GENOMIC DNA]</scope>
    <source>
        <strain evidence="4 5">JCM 17780</strain>
    </source>
</reference>
<dbReference type="PANTHER" id="PTHR43278">
    <property type="entry name" value="NAD(P)H-DEPENDENT FMN-CONTAINING OXIDOREDUCTASE YWQN-RELATED"/>
    <property type="match status" value="1"/>
</dbReference>
<sequence>MNVIGINGSPRKQWNTATLVAKALEGAAAQGATTELVHLYDLDFKGCISCFACKTRGGKSYGKCVLRDDLAPVLEKIAAADALVIGSPIYFGTVTGETRSFLERLLFQYLTYTVPYGTLLSKQIKTGFIYTMNVPEKLSREYGYEQIFNTNERYAQLLLGPAESLCAFDTCQVDDYSKVMIESFDPIHKAKRRTEALPLECQRAFELGRRLAGAESVAA</sequence>
<dbReference type="PANTHER" id="PTHR43278:SF2">
    <property type="entry name" value="IRON-SULFUR FLAVOPROTEIN"/>
    <property type="match status" value="1"/>
</dbReference>
<evidence type="ECO:0000259" key="3">
    <source>
        <dbReference type="Pfam" id="PF03358"/>
    </source>
</evidence>
<accession>A0ABS5SBX6</accession>
<dbReference type="SUPFAM" id="SSF52218">
    <property type="entry name" value="Flavoproteins"/>
    <property type="match status" value="1"/>
</dbReference>
<evidence type="ECO:0000313" key="4">
    <source>
        <dbReference type="EMBL" id="MBT0652111.1"/>
    </source>
</evidence>
<dbReference type="InterPro" id="IPR051796">
    <property type="entry name" value="ISF_SsuE-like"/>
</dbReference>
<evidence type="ECO:0000256" key="2">
    <source>
        <dbReference type="ARBA" id="ARBA00022643"/>
    </source>
</evidence>
<dbReference type="Pfam" id="PF03358">
    <property type="entry name" value="FMN_red"/>
    <property type="match status" value="1"/>
</dbReference>
<feature type="domain" description="NADPH-dependent FMN reductase-like" evidence="3">
    <location>
        <begin position="1"/>
        <end position="105"/>
    </location>
</feature>
<protein>
    <submittedName>
        <fullName evidence="4">Flavodoxin family protein</fullName>
    </submittedName>
</protein>
<dbReference type="Gene3D" id="3.40.50.360">
    <property type="match status" value="1"/>
</dbReference>
<comment type="caution">
    <text evidence="4">The sequence shown here is derived from an EMBL/GenBank/DDBJ whole genome shotgun (WGS) entry which is preliminary data.</text>
</comment>
<dbReference type="RefSeq" id="WP_214174074.1">
    <property type="nucleotide sequence ID" value="NZ_JAHCVK010000001.1"/>
</dbReference>
<organism evidence="4 5">
    <name type="scientific">Geomobilimonas luticola</name>
    <dbReference type="NCBI Taxonomy" id="1114878"/>
    <lineage>
        <taxon>Bacteria</taxon>
        <taxon>Pseudomonadati</taxon>
        <taxon>Thermodesulfobacteriota</taxon>
        <taxon>Desulfuromonadia</taxon>
        <taxon>Geobacterales</taxon>
        <taxon>Geobacteraceae</taxon>
        <taxon>Geomobilimonas</taxon>
    </lineage>
</organism>